<dbReference type="Proteomes" id="UP000267251">
    <property type="component" value="Unassembled WGS sequence"/>
</dbReference>
<evidence type="ECO:0000313" key="2">
    <source>
        <dbReference type="Proteomes" id="UP000267251"/>
    </source>
</evidence>
<name>A0A4P9Y9R0_9FUNG</name>
<proteinExistence type="predicted"/>
<organism evidence="1 2">
    <name type="scientific">Piptocephalis cylindrospora</name>
    <dbReference type="NCBI Taxonomy" id="1907219"/>
    <lineage>
        <taxon>Eukaryota</taxon>
        <taxon>Fungi</taxon>
        <taxon>Fungi incertae sedis</taxon>
        <taxon>Zoopagomycota</taxon>
        <taxon>Zoopagomycotina</taxon>
        <taxon>Zoopagomycetes</taxon>
        <taxon>Zoopagales</taxon>
        <taxon>Piptocephalidaceae</taxon>
        <taxon>Piptocephalis</taxon>
    </lineage>
</organism>
<reference evidence="2" key="1">
    <citation type="journal article" date="2018" name="Nat. Microbiol.">
        <title>Leveraging single-cell genomics to expand the fungal tree of life.</title>
        <authorList>
            <person name="Ahrendt S.R."/>
            <person name="Quandt C.A."/>
            <person name="Ciobanu D."/>
            <person name="Clum A."/>
            <person name="Salamov A."/>
            <person name="Andreopoulos B."/>
            <person name="Cheng J.F."/>
            <person name="Woyke T."/>
            <person name="Pelin A."/>
            <person name="Henrissat B."/>
            <person name="Reynolds N.K."/>
            <person name="Benny G.L."/>
            <person name="Smith M.E."/>
            <person name="James T.Y."/>
            <person name="Grigoriev I.V."/>
        </authorList>
    </citation>
    <scope>NUCLEOTIDE SEQUENCE [LARGE SCALE GENOMIC DNA]</scope>
</reference>
<dbReference type="AlphaFoldDB" id="A0A4P9Y9R0"/>
<sequence>MVIAEVDEETGTDERSAHYAFRDSQGQRTLLNQVVKDYQILAREACEKMRQSVVSNEIPRLLVSTPGSLVDIYCTVMNDKFDGTSYVPIVKAFHKAIGYSGFLCRKKDDALDRPYEANMLRKSRLSETLKKERWIDRCRQEASRALGRTFQWASTSNGGSVLSNPAKAFFQYTVALMKHLLETHEGKAIDLPGNDLSLQAVKKTLSSKKL</sequence>
<dbReference type="EMBL" id="KZ987793">
    <property type="protein sequence ID" value="RKP14770.1"/>
    <property type="molecule type" value="Genomic_DNA"/>
</dbReference>
<protein>
    <submittedName>
        <fullName evidence="1">Uncharacterized protein</fullName>
    </submittedName>
</protein>
<gene>
    <name evidence="1" type="ORF">BJ684DRAFT_18852</name>
</gene>
<evidence type="ECO:0000313" key="1">
    <source>
        <dbReference type="EMBL" id="RKP14770.1"/>
    </source>
</evidence>
<keyword evidence="2" id="KW-1185">Reference proteome</keyword>
<accession>A0A4P9Y9R0</accession>